<organism evidence="2 3">
    <name type="scientific">Sarcoptes scabiei</name>
    <name type="common">Itch mite</name>
    <name type="synonym">Acarus scabiei</name>
    <dbReference type="NCBI Taxonomy" id="52283"/>
    <lineage>
        <taxon>Eukaryota</taxon>
        <taxon>Metazoa</taxon>
        <taxon>Ecdysozoa</taxon>
        <taxon>Arthropoda</taxon>
        <taxon>Chelicerata</taxon>
        <taxon>Arachnida</taxon>
        <taxon>Acari</taxon>
        <taxon>Acariformes</taxon>
        <taxon>Sarcoptiformes</taxon>
        <taxon>Astigmata</taxon>
        <taxon>Psoroptidia</taxon>
        <taxon>Sarcoptoidea</taxon>
        <taxon>Sarcoptidae</taxon>
        <taxon>Sarcoptinae</taxon>
        <taxon>Sarcoptes</taxon>
    </lineage>
</organism>
<feature type="region of interest" description="Disordered" evidence="1">
    <location>
        <begin position="353"/>
        <end position="400"/>
    </location>
</feature>
<sequence>MNFYGYLSYQGPRTKARYYINKSTTSIGTNQNDDIRVKLPKAAKIDLVLNIRKLATGYEYNLSVFQDGINISINDKHLQISHGKFKLQDRDIISIKDIKFMLHTKTKSPDSSTFNEKLSYEIDSKNDRSMIGNVDLCLDVGTEVITDSKSLNENSIESEAIETNRNEVHKKCPNIILGEDKFNDTFEIVPEVSKLLSTTPTTRSDNNTIPNLNLKSSLRKLISSSARKSVIFNEIVEVNSSQYDALTGKLFASKRISKKLFDCSTQNPPGENTPLFVKNESFWKSKIPILSASVNSKRIDQSVATKPVVCPYIISDQNTKNSSDFTSKSNSNDGNPIPYFKSIDNDLCSLESAGSLSENSKSNSFDSLPRKQSDETPPVKNFGVKKLQQPHTPTADYDSNVEYGIKKLQQPHTPTADYDSNVDYGIKKLQQPQTPTADYDSNVDYGIKKLQQPQTPTADYDSNVDYGIKKLHHCPTPIADYESNVDYGIKKLQQPQTPTADYDLNVDYGIKKLQQPHIPTADYDSNADYGIKKLQQCRTPIADYGSNVDYGIKKLQQPQTPTADYDSNVDYGIKKLHQCRIPIADYESN</sequence>
<feature type="non-terminal residue" evidence="2">
    <location>
        <position position="589"/>
    </location>
</feature>
<evidence type="ECO:0000313" key="2">
    <source>
        <dbReference type="EMBL" id="KPM02610.1"/>
    </source>
</evidence>
<comment type="caution">
    <text evidence="2">The sequence shown here is derived from an EMBL/GenBank/DDBJ whole genome shotgun (WGS) entry which is preliminary data.</text>
</comment>
<dbReference type="EMBL" id="JXLN01002379">
    <property type="protein sequence ID" value="KPM02610.1"/>
    <property type="molecule type" value="Genomic_DNA"/>
</dbReference>
<gene>
    <name evidence="2" type="ORF">QR98_0010260</name>
</gene>
<dbReference type="AlphaFoldDB" id="A0A131ZWX6"/>
<name>A0A131ZWX6_SARSC</name>
<dbReference type="VEuPathDB" id="VectorBase:SSCA002350"/>
<feature type="compositionally biased region" description="Polar residues" evidence="1">
    <location>
        <begin position="353"/>
        <end position="366"/>
    </location>
</feature>
<proteinExistence type="predicted"/>
<reference evidence="2 3" key="1">
    <citation type="journal article" date="2015" name="Parasit. Vectors">
        <title>Draft genome of the scabies mite.</title>
        <authorList>
            <person name="Rider S.D.Jr."/>
            <person name="Morgan M.S."/>
            <person name="Arlian L.G."/>
        </authorList>
    </citation>
    <scope>NUCLEOTIDE SEQUENCE [LARGE SCALE GENOMIC DNA]</scope>
    <source>
        <strain evidence="2">Arlian Lab</strain>
    </source>
</reference>
<dbReference type="OrthoDB" id="10481109at2759"/>
<evidence type="ECO:0000313" key="3">
    <source>
        <dbReference type="Proteomes" id="UP000616769"/>
    </source>
</evidence>
<evidence type="ECO:0008006" key="4">
    <source>
        <dbReference type="Google" id="ProtNLM"/>
    </source>
</evidence>
<dbReference type="Proteomes" id="UP000616769">
    <property type="component" value="Unassembled WGS sequence"/>
</dbReference>
<protein>
    <recommendedName>
        <fullName evidence="4">FHA domain-containing protein</fullName>
    </recommendedName>
</protein>
<evidence type="ECO:0000256" key="1">
    <source>
        <dbReference type="SAM" id="MobiDB-lite"/>
    </source>
</evidence>
<accession>A0A131ZWX6</accession>